<gene>
    <name evidence="8" type="primary">panC</name>
    <name evidence="9" type="ORF">SAMN02982927_00189</name>
</gene>
<comment type="pathway">
    <text evidence="1 8">Cofactor biosynthesis; (R)-pantothenate biosynthesis; (R)-pantothenate from (R)-pantoate and beta-alanine: step 1/1.</text>
</comment>
<comment type="function">
    <text evidence="8">Catalyzes the condensation of pantoate with beta-alanine in an ATP-dependent reaction via a pantoyl-adenylate intermediate.</text>
</comment>
<dbReference type="EMBL" id="FOOY01000003">
    <property type="protein sequence ID" value="SFF96910.1"/>
    <property type="molecule type" value="Genomic_DNA"/>
</dbReference>
<evidence type="ECO:0000313" key="10">
    <source>
        <dbReference type="Proteomes" id="UP000198752"/>
    </source>
</evidence>
<dbReference type="HAMAP" id="MF_00158">
    <property type="entry name" value="PanC"/>
    <property type="match status" value="1"/>
</dbReference>
<feature type="binding site" evidence="8">
    <location>
        <position position="184"/>
    </location>
    <ligand>
        <name>ATP</name>
        <dbReference type="ChEBI" id="CHEBI:30616"/>
    </ligand>
</feature>
<evidence type="ECO:0000256" key="4">
    <source>
        <dbReference type="ARBA" id="ARBA00022655"/>
    </source>
</evidence>
<proteinExistence type="inferred from homology"/>
<name>A0A1I2N1C7_9BACL</name>
<feature type="binding site" evidence="8">
    <location>
        <begin position="38"/>
        <end position="45"/>
    </location>
    <ligand>
        <name>ATP</name>
        <dbReference type="ChEBI" id="CHEBI:30616"/>
    </ligand>
</feature>
<evidence type="ECO:0000256" key="6">
    <source>
        <dbReference type="ARBA" id="ARBA00022840"/>
    </source>
</evidence>
<keyword evidence="10" id="KW-1185">Reference proteome</keyword>
<sequence>MSVAHTQTMSLLSTPAEVRQFVREQKHLGKTVGFVPTMGYLHEGHGSLFRKAAATSDCVIASCFVNPTQFGEKDDYVNYPKDRLRDTQLAESCGVDALFLPEPSVIYPNGEQVTVKVNEKTDVLCGKSRPGHFDGVATVLTKLFTITQPDRVYFGMKDAQQVAIVSSLIESFHFPIELISCPIVREEDGLAKSSRNVRLLSEERREASEVYRGLKFGSELILNGEKDFDRIIRAVRGYYEKHLTLGSVDYIDVLNYPELTRTKEMMSGRVIIACAVRYLNARLIDNITLDCDNGESEASV</sequence>
<feature type="binding site" evidence="8">
    <location>
        <position position="69"/>
    </location>
    <ligand>
        <name>beta-alanine</name>
        <dbReference type="ChEBI" id="CHEBI:57966"/>
    </ligand>
</feature>
<dbReference type="UniPathway" id="UPA00028">
    <property type="reaction ID" value="UER00005"/>
</dbReference>
<dbReference type="GO" id="GO:0005524">
    <property type="term" value="F:ATP binding"/>
    <property type="evidence" value="ECO:0007669"/>
    <property type="project" value="UniProtKB-KW"/>
</dbReference>
<organism evidence="9 10">
    <name type="scientific">Sporolactobacillus nakayamae</name>
    <dbReference type="NCBI Taxonomy" id="269670"/>
    <lineage>
        <taxon>Bacteria</taxon>
        <taxon>Bacillati</taxon>
        <taxon>Bacillota</taxon>
        <taxon>Bacilli</taxon>
        <taxon>Bacillales</taxon>
        <taxon>Sporolactobacillaceae</taxon>
        <taxon>Sporolactobacillus</taxon>
    </lineage>
</organism>
<accession>A0A1I2N1C7</accession>
<dbReference type="InterPro" id="IPR003721">
    <property type="entry name" value="Pantoate_ligase"/>
</dbReference>
<feature type="binding site" evidence="8">
    <location>
        <position position="69"/>
    </location>
    <ligand>
        <name>(R)-pantoate</name>
        <dbReference type="ChEBI" id="CHEBI:15980"/>
    </ligand>
</feature>
<evidence type="ECO:0000256" key="5">
    <source>
        <dbReference type="ARBA" id="ARBA00022741"/>
    </source>
</evidence>
<comment type="catalytic activity">
    <reaction evidence="7 8">
        <text>(R)-pantoate + beta-alanine + ATP = (R)-pantothenate + AMP + diphosphate + H(+)</text>
        <dbReference type="Rhea" id="RHEA:10912"/>
        <dbReference type="ChEBI" id="CHEBI:15378"/>
        <dbReference type="ChEBI" id="CHEBI:15980"/>
        <dbReference type="ChEBI" id="CHEBI:29032"/>
        <dbReference type="ChEBI" id="CHEBI:30616"/>
        <dbReference type="ChEBI" id="CHEBI:33019"/>
        <dbReference type="ChEBI" id="CHEBI:57966"/>
        <dbReference type="ChEBI" id="CHEBI:456215"/>
        <dbReference type="EC" id="6.3.2.1"/>
    </reaction>
</comment>
<dbReference type="InterPro" id="IPR014729">
    <property type="entry name" value="Rossmann-like_a/b/a_fold"/>
</dbReference>
<dbReference type="Gene3D" id="3.40.50.620">
    <property type="entry name" value="HUPs"/>
    <property type="match status" value="1"/>
</dbReference>
<feature type="binding site" evidence="8">
    <location>
        <begin position="192"/>
        <end position="195"/>
    </location>
    <ligand>
        <name>ATP</name>
        <dbReference type="ChEBI" id="CHEBI:30616"/>
    </ligand>
</feature>
<keyword evidence="3 8" id="KW-0436">Ligase</keyword>
<evidence type="ECO:0000256" key="8">
    <source>
        <dbReference type="HAMAP-Rule" id="MF_00158"/>
    </source>
</evidence>
<dbReference type="NCBIfam" id="TIGR00018">
    <property type="entry name" value="panC"/>
    <property type="match status" value="1"/>
</dbReference>
<evidence type="ECO:0000256" key="1">
    <source>
        <dbReference type="ARBA" id="ARBA00004990"/>
    </source>
</evidence>
<dbReference type="CDD" id="cd00560">
    <property type="entry name" value="PanC"/>
    <property type="match status" value="1"/>
</dbReference>
<dbReference type="SUPFAM" id="SSF52374">
    <property type="entry name" value="Nucleotidylyl transferase"/>
    <property type="match status" value="1"/>
</dbReference>
<evidence type="ECO:0000313" key="9">
    <source>
        <dbReference type="EMBL" id="SFF96910.1"/>
    </source>
</evidence>
<feature type="binding site" evidence="8">
    <location>
        <position position="161"/>
    </location>
    <ligand>
        <name>(R)-pantoate</name>
        <dbReference type="ChEBI" id="CHEBI:15980"/>
    </ligand>
</feature>
<feature type="binding site" evidence="8">
    <location>
        <begin position="155"/>
        <end position="158"/>
    </location>
    <ligand>
        <name>ATP</name>
        <dbReference type="ChEBI" id="CHEBI:30616"/>
    </ligand>
</feature>
<dbReference type="PANTHER" id="PTHR21299:SF1">
    <property type="entry name" value="PANTOATE--BETA-ALANINE LIGASE"/>
    <property type="match status" value="1"/>
</dbReference>
<dbReference type="Gene3D" id="3.30.1300.10">
    <property type="entry name" value="Pantoate-beta-alanine ligase, C-terminal domain"/>
    <property type="match status" value="1"/>
</dbReference>
<dbReference type="GO" id="GO:0005829">
    <property type="term" value="C:cytosol"/>
    <property type="evidence" value="ECO:0007669"/>
    <property type="project" value="TreeGrafter"/>
</dbReference>
<dbReference type="AlphaFoldDB" id="A0A1I2N1C7"/>
<dbReference type="Pfam" id="PF02569">
    <property type="entry name" value="Pantoate_ligase"/>
    <property type="match status" value="1"/>
</dbReference>
<comment type="miscellaneous">
    <text evidence="8">The reaction proceeds by a bi uni uni bi ping pong mechanism.</text>
</comment>
<keyword evidence="5 8" id="KW-0547">Nucleotide-binding</keyword>
<comment type="similarity">
    <text evidence="2 8">Belongs to the pantothenate synthetase family.</text>
</comment>
<protein>
    <recommendedName>
        <fullName evidence="8">Pantothenate synthetase</fullName>
        <shortName evidence="8">PS</shortName>
        <ecNumber evidence="8">6.3.2.1</ecNumber>
    </recommendedName>
    <alternativeName>
        <fullName evidence="8">Pantoate--beta-alanine ligase</fullName>
    </alternativeName>
    <alternativeName>
        <fullName evidence="8">Pantoate-activating enzyme</fullName>
    </alternativeName>
</protein>
<dbReference type="PANTHER" id="PTHR21299">
    <property type="entry name" value="CYTIDYLATE KINASE/PANTOATE-BETA-ALANINE LIGASE"/>
    <property type="match status" value="1"/>
</dbReference>
<evidence type="ECO:0000256" key="2">
    <source>
        <dbReference type="ARBA" id="ARBA00009256"/>
    </source>
</evidence>
<dbReference type="GO" id="GO:0004592">
    <property type="term" value="F:pantoate-beta-alanine ligase activity"/>
    <property type="evidence" value="ECO:0007669"/>
    <property type="project" value="UniProtKB-UniRule"/>
</dbReference>
<reference evidence="10" key="1">
    <citation type="submission" date="2016-10" db="EMBL/GenBank/DDBJ databases">
        <authorList>
            <person name="Varghese N."/>
            <person name="Submissions S."/>
        </authorList>
    </citation>
    <scope>NUCLEOTIDE SEQUENCE [LARGE SCALE GENOMIC DNA]</scope>
    <source>
        <strain evidence="10">ATCC 700379</strain>
    </source>
</reference>
<dbReference type="GO" id="GO:0015940">
    <property type="term" value="P:pantothenate biosynthetic process"/>
    <property type="evidence" value="ECO:0007669"/>
    <property type="project" value="UniProtKB-UniRule"/>
</dbReference>
<keyword evidence="8" id="KW-0963">Cytoplasm</keyword>
<dbReference type="EC" id="6.3.2.1" evidence="8"/>
<dbReference type="InterPro" id="IPR042176">
    <property type="entry name" value="Pantoate_ligase_C"/>
</dbReference>
<feature type="active site" description="Proton donor" evidence="8">
    <location>
        <position position="45"/>
    </location>
</feature>
<evidence type="ECO:0000256" key="7">
    <source>
        <dbReference type="ARBA" id="ARBA00048258"/>
    </source>
</evidence>
<keyword evidence="6 8" id="KW-0067">ATP-binding</keyword>
<comment type="subcellular location">
    <subcellularLocation>
        <location evidence="8">Cytoplasm</location>
    </subcellularLocation>
</comment>
<keyword evidence="4 8" id="KW-0566">Pantothenate biosynthesis</keyword>
<comment type="subunit">
    <text evidence="8">Homodimer.</text>
</comment>
<dbReference type="Proteomes" id="UP000198752">
    <property type="component" value="Unassembled WGS sequence"/>
</dbReference>
<dbReference type="STRING" id="269670.SAMN02982927_00189"/>
<evidence type="ECO:0000256" key="3">
    <source>
        <dbReference type="ARBA" id="ARBA00022598"/>
    </source>
</evidence>